<dbReference type="HOGENOM" id="CLU_336134_0_0_9"/>
<dbReference type="Pfam" id="PF13753">
    <property type="entry name" value="SWM_repeat"/>
    <property type="match status" value="1"/>
</dbReference>
<sequence length="848" mass="91783">MIGKKISKTASVLTLVLVFLGVAAFPTMAKEWNQYLNGPQHRSYINITGLQNEPELKWQYEITGEPGNPVIADDGTVYVSSARNYYGEENAAAKNISDLHLYAFDKNGTLKFDKVLLTMTSNTDVFLSAAPFKLSIGNNGAIFAVSYDPNNRKGYIYSFDASGHINWEKTYDNISLSGEPVIGTNNTIYVTAGTNMIYAFNGNNGTEYWNTDIGGGYLYGCTLSNDETVLYAGNEWGTVKAIDAANGNIIWSNNHMHTDKTPVVAHDGSLLIANHYYNLLCMLNPATGLMLSPAELKQGAGLGGEPAVNQNNQAIALEWKDGKVSCYNIPNGQQNWTVSDIGTPYRSPIVDANSNIYFGAQSNIYALNAAGQLLWQKSIIPNNDGYRYMASNMIMNQSGSIYFAACDSYNGKNYFVCYGAGGVNPPVESVEAPVFSPAGGTYAAPQQVSISSATSGATIRYTTDGTEPSDNSIIYTVPIQVGHSLTIKAKASKIGMNDSITTSASFSINIPVDPDAIVLANHWISGAAFDFTKGKAFSFWEGNPEQYSDDLEIVGNPAAVMLRGNLIDMGSTTLEQLITPPASGYEGEIPAVSGHAYWAKVGDNYYKFVITNIDLTTDANGNVTSMTFKYQKYSAVPEVKAPELKLAEITTKGDLSLIFDQVMANPSGTHNQFAVEVDGSKVPVTTVENTNTPTKIKLVLQNKVIGARKVSIKYTRGEAAGEQIKSLDGRIVDSFIETWEEWTGPGSKSSYQPWTIKFSLDVDPSSVNDNNIYILDKTGIKLAASLSIPDNKTVTLTPKTPYTSGESYILYISKSVRSAVGVRAYLKENIHMKITAVPGSAAELGCII</sequence>
<dbReference type="InterPro" id="IPR015943">
    <property type="entry name" value="WD40/YVTN_repeat-like_dom_sf"/>
</dbReference>
<dbReference type="Pfam" id="PF13205">
    <property type="entry name" value="Big_5"/>
    <property type="match status" value="1"/>
</dbReference>
<evidence type="ECO:0000256" key="1">
    <source>
        <dbReference type="ARBA" id="ARBA00022729"/>
    </source>
</evidence>
<dbReference type="RefSeq" id="WP_011639628.1">
    <property type="nucleotide sequence ID" value="NC_008346.1"/>
</dbReference>
<feature type="domain" description="SbsA Ig-like" evidence="2">
    <location>
        <begin position="754"/>
        <end position="823"/>
    </location>
</feature>
<evidence type="ECO:0000259" key="3">
    <source>
        <dbReference type="Pfam" id="PF13290"/>
    </source>
</evidence>
<dbReference type="Pfam" id="PF13360">
    <property type="entry name" value="PQQ_2"/>
    <property type="match status" value="1"/>
</dbReference>
<evidence type="ECO:0000313" key="6">
    <source>
        <dbReference type="Proteomes" id="UP000001968"/>
    </source>
</evidence>
<keyword evidence="6" id="KW-1185">Reference proteome</keyword>
<dbReference type="InterPro" id="IPR011047">
    <property type="entry name" value="Quinoprotein_ADH-like_sf"/>
</dbReference>
<dbReference type="InterPro" id="IPR032812">
    <property type="entry name" value="SbsA_Ig"/>
</dbReference>
<dbReference type="STRING" id="335541.Swol_0165"/>
<protein>
    <submittedName>
        <fullName evidence="5">WD40-like repeat protein</fullName>
    </submittedName>
</protein>
<proteinExistence type="predicted"/>
<evidence type="ECO:0000313" key="5">
    <source>
        <dbReference type="EMBL" id="ABI67517.1"/>
    </source>
</evidence>
<dbReference type="SUPFAM" id="SSF50998">
    <property type="entry name" value="Quinoprotein alcohol dehydrogenase-like"/>
    <property type="match status" value="1"/>
</dbReference>
<dbReference type="SMART" id="SM00564">
    <property type="entry name" value="PQQ"/>
    <property type="match status" value="5"/>
</dbReference>
<dbReference type="Pfam" id="PF13290">
    <property type="entry name" value="CHB_HEX_C_1"/>
    <property type="match status" value="1"/>
</dbReference>
<evidence type="ECO:0000259" key="2">
    <source>
        <dbReference type="Pfam" id="PF13205"/>
    </source>
</evidence>
<reference evidence="6" key="1">
    <citation type="journal article" date="2010" name="Environ. Microbiol.">
        <title>The genome of Syntrophomonas wolfei: new insights into syntrophic metabolism and biohydrogen production.</title>
        <authorList>
            <person name="Sieber J.R."/>
            <person name="Sims D.R."/>
            <person name="Han C."/>
            <person name="Kim E."/>
            <person name="Lykidis A."/>
            <person name="Lapidus A.L."/>
            <person name="McDonnald E."/>
            <person name="Rohlin L."/>
            <person name="Culley D.E."/>
            <person name="Gunsalus R."/>
            <person name="McInerney M.J."/>
        </authorList>
    </citation>
    <scope>NUCLEOTIDE SEQUENCE [LARGE SCALE GENOMIC DNA]</scope>
    <source>
        <strain evidence="6">DSM 2245B / Goettingen</strain>
    </source>
</reference>
<evidence type="ECO:0000259" key="4">
    <source>
        <dbReference type="Pfam" id="PF13360"/>
    </source>
</evidence>
<feature type="domain" description="GH29D-like beta-sandwich" evidence="3">
    <location>
        <begin position="437"/>
        <end position="502"/>
    </location>
</feature>
<dbReference type="InterPro" id="IPR059177">
    <property type="entry name" value="GH29D-like_dom"/>
</dbReference>
<dbReference type="KEGG" id="swo:Swol_0165"/>
<dbReference type="Gene3D" id="2.130.10.10">
    <property type="entry name" value="YVTN repeat-like/Quinoprotein amine dehydrogenase"/>
    <property type="match status" value="2"/>
</dbReference>
<keyword evidence="1" id="KW-0732">Signal</keyword>
<dbReference type="InterPro" id="IPR028059">
    <property type="entry name" value="SWM_rpt"/>
</dbReference>
<dbReference type="Proteomes" id="UP000001968">
    <property type="component" value="Chromosome"/>
</dbReference>
<dbReference type="PANTHER" id="PTHR34512">
    <property type="entry name" value="CELL SURFACE PROTEIN"/>
    <property type="match status" value="1"/>
</dbReference>
<dbReference type="AlphaFoldDB" id="Q0B0I7"/>
<dbReference type="eggNOG" id="COG1520">
    <property type="taxonomic scope" value="Bacteria"/>
</dbReference>
<dbReference type="InterPro" id="IPR002372">
    <property type="entry name" value="PQQ_rpt_dom"/>
</dbReference>
<dbReference type="EMBL" id="CP000448">
    <property type="protein sequence ID" value="ABI67517.1"/>
    <property type="molecule type" value="Genomic_DNA"/>
</dbReference>
<feature type="domain" description="Pyrrolo-quinoline quinone repeat" evidence="4">
    <location>
        <begin position="152"/>
        <end position="353"/>
    </location>
</feature>
<accession>Q0B0I7</accession>
<organism evidence="5 6">
    <name type="scientific">Syntrophomonas wolfei subsp. wolfei (strain DSM 2245B / Goettingen)</name>
    <dbReference type="NCBI Taxonomy" id="335541"/>
    <lineage>
        <taxon>Bacteria</taxon>
        <taxon>Bacillati</taxon>
        <taxon>Bacillota</taxon>
        <taxon>Clostridia</taxon>
        <taxon>Eubacteriales</taxon>
        <taxon>Syntrophomonadaceae</taxon>
        <taxon>Syntrophomonas</taxon>
    </lineage>
</organism>
<dbReference type="PANTHER" id="PTHR34512:SF30">
    <property type="entry name" value="OUTER MEMBRANE PROTEIN ASSEMBLY FACTOR BAMB"/>
    <property type="match status" value="1"/>
</dbReference>
<name>Q0B0I7_SYNWW</name>
<dbReference type="InterPro" id="IPR014755">
    <property type="entry name" value="Cu-Rt/internalin_Ig-like"/>
</dbReference>
<dbReference type="InterPro" id="IPR018391">
    <property type="entry name" value="PQQ_b-propeller_rpt"/>
</dbReference>
<dbReference type="Gene3D" id="2.60.40.1220">
    <property type="match status" value="1"/>
</dbReference>
<gene>
    <name evidence="5" type="ordered locus">Swol_0165</name>
</gene>